<name>C6LZG1_GIAIB</name>
<dbReference type="SUPFAM" id="SSF57850">
    <property type="entry name" value="RING/U-box"/>
    <property type="match status" value="1"/>
</dbReference>
<dbReference type="AlphaFoldDB" id="C6LZG1"/>
<evidence type="ECO:0000313" key="4">
    <source>
        <dbReference type="EMBL" id="EES98562.1"/>
    </source>
</evidence>
<dbReference type="Gene3D" id="3.30.40.10">
    <property type="entry name" value="Zinc/RING finger domain, C3HC4 (zinc finger)"/>
    <property type="match status" value="1"/>
</dbReference>
<evidence type="ECO:0000259" key="3">
    <source>
        <dbReference type="PROSITE" id="PS50089"/>
    </source>
</evidence>
<dbReference type="OMA" id="MLFPRVK"/>
<dbReference type="VEuPathDB" id="GiardiaDB:GL50581_4192"/>
<comment type="caution">
    <text evidence="4">The sequence shown here is derived from an EMBL/GenBank/DDBJ whole genome shotgun (WGS) entry which is preliminary data.</text>
</comment>
<dbReference type="PROSITE" id="PS50089">
    <property type="entry name" value="ZF_RING_2"/>
    <property type="match status" value="1"/>
</dbReference>
<dbReference type="EMBL" id="ACGJ01002923">
    <property type="protein sequence ID" value="EES98562.1"/>
    <property type="molecule type" value="Genomic_DNA"/>
</dbReference>
<feature type="domain" description="RING-type" evidence="3">
    <location>
        <begin position="476"/>
        <end position="515"/>
    </location>
</feature>
<evidence type="ECO:0000313" key="5">
    <source>
        <dbReference type="Proteomes" id="UP000002488"/>
    </source>
</evidence>
<keyword evidence="1" id="KW-0479">Metal-binding</keyword>
<organism evidence="4 5">
    <name type="scientific">Giardia intestinalis (strain ATCC 50581 / GS clone H7)</name>
    <name type="common">Giardia lamblia</name>
    <dbReference type="NCBI Taxonomy" id="598745"/>
    <lineage>
        <taxon>Eukaryota</taxon>
        <taxon>Metamonada</taxon>
        <taxon>Diplomonadida</taxon>
        <taxon>Hexamitidae</taxon>
        <taxon>Giardiinae</taxon>
        <taxon>Giardia</taxon>
    </lineage>
</organism>
<reference evidence="4 5" key="1">
    <citation type="journal article" date="2009" name="PLoS Pathog.">
        <title>Draft genome sequencing of giardia intestinalis assemblage B isolate GS: is human giardiasis caused by two different species?</title>
        <authorList>
            <person name="Franzen O."/>
            <person name="Jerlstrom-Hultqvist J."/>
            <person name="Castro E."/>
            <person name="Sherwood E."/>
            <person name="Ankarklev J."/>
            <person name="Reiner D.S."/>
            <person name="Palm D."/>
            <person name="Andersson J.O."/>
            <person name="Andersson B."/>
            <person name="Svard S.G."/>
        </authorList>
    </citation>
    <scope>NUCLEOTIDE SEQUENCE [LARGE SCALE GENOMIC DNA]</scope>
    <source>
        <strain evidence="5">ATCC 50581 / GS clone H7</strain>
    </source>
</reference>
<dbReference type="OrthoDB" id="10258374at2759"/>
<proteinExistence type="predicted"/>
<dbReference type="Proteomes" id="UP000002488">
    <property type="component" value="Unassembled WGS sequence"/>
</dbReference>
<dbReference type="InterPro" id="IPR001841">
    <property type="entry name" value="Znf_RING"/>
</dbReference>
<sequence>MLFPRVKIVENLDPDDPFASFPLSELDTSHTFDNTIRKEVTSLVYTPHTSRTPTQIAYDLNILTDLCHPFIQSPSRSIISTSSNSIYVEHTPLRMRLSIVIQARECSSSPFTLKEMLTCGTQVLSALIYIHHPHKKHCGIGPDMPICNLAEISPDTISCSDDLTSFSLAGLWTLLPELNHVPQICDERNVDVRITNQLCRILYKMATFRELDLQANRDILQGIQLEDIRRILENSLFADDEGRWTANQILEYMIATDIVKEVDIAEYSSLTSLSASVEKAAAEKVCEMADENIHLQALVISTSEDLALIRAQNTRLTEERDNIMVINNELAEETKRLSNEVSEIRSQVDTKLTFFDDTMEKGNELLKLLENNNLVSSIDCRDAQECFTKINEMLTSVSDTYNGLKAIEDSQDVRAAGGLEQRIQQFKKQEDTSGASLQKYDTLNTSLEASRNNNNRLREIMLSGTEHVDIKIKFNCICCQSKRKSILCKKCKHLIFCNECWESLKSIEVYCPKCREEKIQSFVRVYSS</sequence>
<dbReference type="InterPro" id="IPR013083">
    <property type="entry name" value="Znf_RING/FYVE/PHD"/>
</dbReference>
<dbReference type="Pfam" id="PF13920">
    <property type="entry name" value="zf-C3HC4_3"/>
    <property type="match status" value="1"/>
</dbReference>
<evidence type="ECO:0000256" key="2">
    <source>
        <dbReference type="SAM" id="Coils"/>
    </source>
</evidence>
<keyword evidence="1" id="KW-0863">Zinc-finger</keyword>
<accession>C6LZG1</accession>
<dbReference type="GO" id="GO:0008270">
    <property type="term" value="F:zinc ion binding"/>
    <property type="evidence" value="ECO:0007669"/>
    <property type="project" value="UniProtKB-KW"/>
</dbReference>
<protein>
    <recommendedName>
        <fullName evidence="3">RING-type domain-containing protein</fullName>
    </recommendedName>
</protein>
<evidence type="ECO:0000256" key="1">
    <source>
        <dbReference type="PROSITE-ProRule" id="PRU00175"/>
    </source>
</evidence>
<keyword evidence="2" id="KW-0175">Coiled coil</keyword>
<dbReference type="SUPFAM" id="SSF56112">
    <property type="entry name" value="Protein kinase-like (PK-like)"/>
    <property type="match status" value="1"/>
</dbReference>
<dbReference type="InterPro" id="IPR011009">
    <property type="entry name" value="Kinase-like_dom_sf"/>
</dbReference>
<feature type="coiled-coil region" evidence="2">
    <location>
        <begin position="316"/>
        <end position="347"/>
    </location>
</feature>
<keyword evidence="1" id="KW-0862">Zinc</keyword>
<gene>
    <name evidence="4" type="ORF">GL50581_4192</name>
</gene>